<dbReference type="Proteomes" id="UP001157439">
    <property type="component" value="Unassembled WGS sequence"/>
</dbReference>
<gene>
    <name evidence="1" type="ORF">GCM10007894_22890</name>
</gene>
<protein>
    <submittedName>
        <fullName evidence="1">Uncharacterized protein</fullName>
    </submittedName>
</protein>
<evidence type="ECO:0000313" key="2">
    <source>
        <dbReference type="Proteomes" id="UP001157439"/>
    </source>
</evidence>
<sequence>MTIVVLNSIQKIESPPRQLREWGGRLIASYRLSVEFENVFYEFIWVMAGSENESPCTEYDDDFDDFLVEICKEKRFKRCKNFVNEVQEKFSIAVHYFHSRDMVIETDLPITIYQKSI</sequence>
<keyword evidence="2" id="KW-1185">Reference proteome</keyword>
<comment type="caution">
    <text evidence="1">The sequence shown here is derived from an EMBL/GenBank/DDBJ whole genome shotgun (WGS) entry which is preliminary data.</text>
</comment>
<evidence type="ECO:0000313" key="1">
    <source>
        <dbReference type="EMBL" id="GLS84312.1"/>
    </source>
</evidence>
<accession>A0AA37TTP0</accession>
<dbReference type="AlphaFoldDB" id="A0AA37TTP0"/>
<reference evidence="1 2" key="1">
    <citation type="journal article" date="2014" name="Int. J. Syst. Evol. Microbiol.">
        <title>Complete genome sequence of Corynebacterium casei LMG S-19264T (=DSM 44701T), isolated from a smear-ripened cheese.</title>
        <authorList>
            <consortium name="US DOE Joint Genome Institute (JGI-PGF)"/>
            <person name="Walter F."/>
            <person name="Albersmeier A."/>
            <person name="Kalinowski J."/>
            <person name="Ruckert C."/>
        </authorList>
    </citation>
    <scope>NUCLEOTIDE SEQUENCE [LARGE SCALE GENOMIC DNA]</scope>
    <source>
        <strain evidence="1 2">NBRC 112785</strain>
    </source>
</reference>
<dbReference type="EMBL" id="BSPO01000003">
    <property type="protein sequence ID" value="GLS84312.1"/>
    <property type="molecule type" value="Genomic_DNA"/>
</dbReference>
<dbReference type="RefSeq" id="WP_095498204.1">
    <property type="nucleotide sequence ID" value="NZ_BSPO01000003.1"/>
</dbReference>
<name>A0AA37TTP0_9GAMM</name>
<organism evidence="1 2">
    <name type="scientific">Paraferrimonas haliotis</name>
    <dbReference type="NCBI Taxonomy" id="2013866"/>
    <lineage>
        <taxon>Bacteria</taxon>
        <taxon>Pseudomonadati</taxon>
        <taxon>Pseudomonadota</taxon>
        <taxon>Gammaproteobacteria</taxon>
        <taxon>Alteromonadales</taxon>
        <taxon>Ferrimonadaceae</taxon>
        <taxon>Paraferrimonas</taxon>
    </lineage>
</organism>
<proteinExistence type="predicted"/>